<proteinExistence type="inferred from homology"/>
<dbReference type="CDD" id="cd05233">
    <property type="entry name" value="SDR_c"/>
    <property type="match status" value="1"/>
</dbReference>
<dbReference type="SUPFAM" id="SSF51735">
    <property type="entry name" value="NAD(P)-binding Rossmann-fold domains"/>
    <property type="match status" value="1"/>
</dbReference>
<dbReference type="Pfam" id="PF23441">
    <property type="entry name" value="SDR"/>
    <property type="match status" value="1"/>
</dbReference>
<reference evidence="4 5" key="1">
    <citation type="submission" date="2024-02" db="EMBL/GenBank/DDBJ databases">
        <title>De novo assembly and annotation of 12 fungi associated with fruit tree decline syndrome in Ontario, Canada.</title>
        <authorList>
            <person name="Sulman M."/>
            <person name="Ellouze W."/>
            <person name="Ilyukhin E."/>
        </authorList>
    </citation>
    <scope>NUCLEOTIDE SEQUENCE [LARGE SCALE GENOMIC DNA]</scope>
    <source>
        <strain evidence="4 5">M169</strain>
    </source>
</reference>
<dbReference type="PANTHER" id="PTHR43477:SF1">
    <property type="entry name" value="DIHYDROANTICAPSIN 7-DEHYDROGENASE"/>
    <property type="match status" value="1"/>
</dbReference>
<dbReference type="EMBL" id="JAKNSF020000028">
    <property type="protein sequence ID" value="KAK7729693.1"/>
    <property type="molecule type" value="Genomic_DNA"/>
</dbReference>
<keyword evidence="2" id="KW-0521">NADP</keyword>
<dbReference type="PRINTS" id="PR00081">
    <property type="entry name" value="GDHRDH"/>
</dbReference>
<name>A0ABR1P992_DIAER</name>
<organism evidence="4 5">
    <name type="scientific">Diaporthe eres</name>
    <name type="common">Phomopsis oblonga</name>
    <dbReference type="NCBI Taxonomy" id="83184"/>
    <lineage>
        <taxon>Eukaryota</taxon>
        <taxon>Fungi</taxon>
        <taxon>Dikarya</taxon>
        <taxon>Ascomycota</taxon>
        <taxon>Pezizomycotina</taxon>
        <taxon>Sordariomycetes</taxon>
        <taxon>Sordariomycetidae</taxon>
        <taxon>Diaporthales</taxon>
        <taxon>Diaporthaceae</taxon>
        <taxon>Diaporthe</taxon>
        <taxon>Diaporthe eres species complex</taxon>
    </lineage>
</organism>
<dbReference type="PANTHER" id="PTHR43477">
    <property type="entry name" value="DIHYDROANTICAPSIN 7-DEHYDROGENASE"/>
    <property type="match status" value="1"/>
</dbReference>
<keyword evidence="5" id="KW-1185">Reference proteome</keyword>
<dbReference type="Gene3D" id="3.40.50.720">
    <property type="entry name" value="NAD(P)-binding Rossmann-like Domain"/>
    <property type="match status" value="1"/>
</dbReference>
<keyword evidence="3" id="KW-0560">Oxidoreductase</keyword>
<gene>
    <name evidence="4" type="ORF">SLS63_006074</name>
</gene>
<dbReference type="Proteomes" id="UP001430848">
    <property type="component" value="Unassembled WGS sequence"/>
</dbReference>
<comment type="caution">
    <text evidence="4">The sequence shown here is derived from an EMBL/GenBank/DDBJ whole genome shotgun (WGS) entry which is preliminary data.</text>
</comment>
<sequence length="255" mass="26951">MASKYQKLLNKHVLVIGGTSGIGFGVAEASLASGAQVTVSSSNQSRIDATVEKLKADFPDQKVAGHVCDLSKPTVEQDLEALFSNVGKVDHIVYSAGDKLAAAPIQEITYEKIIAAGQVRFTAALLAAKVGSKYLNPGPYSSITLTTGSVSQKPRPNWSMVAGFATGLHGLTRNLALDLKPIRVNLVSPGVVETELWDSSFDKEAKKQHLEGIAEKLPTGRVAQPADVAEAYLFLMKDPSVTGTVVDSNSGAFLI</sequence>
<evidence type="ECO:0000256" key="3">
    <source>
        <dbReference type="ARBA" id="ARBA00023002"/>
    </source>
</evidence>
<evidence type="ECO:0008006" key="6">
    <source>
        <dbReference type="Google" id="ProtNLM"/>
    </source>
</evidence>
<dbReference type="InterPro" id="IPR057571">
    <property type="entry name" value="SDR_PhqE-like"/>
</dbReference>
<dbReference type="InterPro" id="IPR051122">
    <property type="entry name" value="SDR_DHRS6-like"/>
</dbReference>
<evidence type="ECO:0000256" key="1">
    <source>
        <dbReference type="ARBA" id="ARBA00006484"/>
    </source>
</evidence>
<dbReference type="InterPro" id="IPR036291">
    <property type="entry name" value="NAD(P)-bd_dom_sf"/>
</dbReference>
<comment type="similarity">
    <text evidence="1">Belongs to the short-chain dehydrogenases/reductases (SDR) family.</text>
</comment>
<evidence type="ECO:0000313" key="5">
    <source>
        <dbReference type="Proteomes" id="UP001430848"/>
    </source>
</evidence>
<protein>
    <recommendedName>
        <fullName evidence="6">Short chain dehydrogenase</fullName>
    </recommendedName>
</protein>
<dbReference type="InterPro" id="IPR002347">
    <property type="entry name" value="SDR_fam"/>
</dbReference>
<evidence type="ECO:0000256" key="2">
    <source>
        <dbReference type="ARBA" id="ARBA00022857"/>
    </source>
</evidence>
<evidence type="ECO:0000313" key="4">
    <source>
        <dbReference type="EMBL" id="KAK7729693.1"/>
    </source>
</evidence>
<accession>A0ABR1P992</accession>